<comment type="caution">
    <text evidence="5">The sequence shown here is derived from an EMBL/GenBank/DDBJ whole genome shotgun (WGS) entry which is preliminary data.</text>
</comment>
<dbReference type="PANTHER" id="PTHR43436">
    <property type="entry name" value="ARAC-FAMILY TRANSCRIPTIONAL REGULATOR"/>
    <property type="match status" value="1"/>
</dbReference>
<dbReference type="EMBL" id="VLJN01000034">
    <property type="protein sequence ID" value="TWG81780.1"/>
    <property type="molecule type" value="Genomic_DNA"/>
</dbReference>
<dbReference type="AlphaFoldDB" id="A0A562BA49"/>
<accession>A0A562BA49</accession>
<dbReference type="InterPro" id="IPR009057">
    <property type="entry name" value="Homeodomain-like_sf"/>
</dbReference>
<feature type="domain" description="HTH araC/xylS-type" evidence="4">
    <location>
        <begin position="215"/>
        <end position="313"/>
    </location>
</feature>
<dbReference type="GO" id="GO:0043565">
    <property type="term" value="F:sequence-specific DNA binding"/>
    <property type="evidence" value="ECO:0007669"/>
    <property type="project" value="InterPro"/>
</dbReference>
<protein>
    <submittedName>
        <fullName evidence="5">AraC-like DNA-binding protein</fullName>
    </submittedName>
</protein>
<organism evidence="5 6">
    <name type="scientific">Cupriavidus gilardii J11</name>
    <dbReference type="NCBI Taxonomy" id="936133"/>
    <lineage>
        <taxon>Bacteria</taxon>
        <taxon>Pseudomonadati</taxon>
        <taxon>Pseudomonadota</taxon>
        <taxon>Betaproteobacteria</taxon>
        <taxon>Burkholderiales</taxon>
        <taxon>Burkholderiaceae</taxon>
        <taxon>Cupriavidus</taxon>
    </lineage>
</organism>
<evidence type="ECO:0000256" key="3">
    <source>
        <dbReference type="ARBA" id="ARBA00023163"/>
    </source>
</evidence>
<dbReference type="PROSITE" id="PS00041">
    <property type="entry name" value="HTH_ARAC_FAMILY_1"/>
    <property type="match status" value="1"/>
</dbReference>
<dbReference type="InterPro" id="IPR009594">
    <property type="entry name" value="Tscrpt_reg_HTH_AraC_N"/>
</dbReference>
<evidence type="ECO:0000313" key="5">
    <source>
        <dbReference type="EMBL" id="TWG81780.1"/>
    </source>
</evidence>
<dbReference type="Proteomes" id="UP000318141">
    <property type="component" value="Unassembled WGS sequence"/>
</dbReference>
<keyword evidence="2 5" id="KW-0238">DNA-binding</keyword>
<proteinExistence type="predicted"/>
<dbReference type="GO" id="GO:0003700">
    <property type="term" value="F:DNA-binding transcription factor activity"/>
    <property type="evidence" value="ECO:0007669"/>
    <property type="project" value="InterPro"/>
</dbReference>
<dbReference type="InterPro" id="IPR018060">
    <property type="entry name" value="HTH_AraC"/>
</dbReference>
<keyword evidence="3" id="KW-0804">Transcription</keyword>
<keyword evidence="6" id="KW-1185">Reference proteome</keyword>
<keyword evidence="1" id="KW-0805">Transcription regulation</keyword>
<evidence type="ECO:0000259" key="4">
    <source>
        <dbReference type="PROSITE" id="PS01124"/>
    </source>
</evidence>
<gene>
    <name evidence="5" type="ORF">L602_000400000990</name>
</gene>
<dbReference type="PROSITE" id="PS01124">
    <property type="entry name" value="HTH_ARAC_FAMILY_2"/>
    <property type="match status" value="1"/>
</dbReference>
<dbReference type="SUPFAM" id="SSF46689">
    <property type="entry name" value="Homeodomain-like"/>
    <property type="match status" value="2"/>
</dbReference>
<dbReference type="Pfam" id="PF12833">
    <property type="entry name" value="HTH_18"/>
    <property type="match status" value="1"/>
</dbReference>
<dbReference type="InterPro" id="IPR018062">
    <property type="entry name" value="HTH_AraC-typ_CS"/>
</dbReference>
<dbReference type="SMART" id="SM00342">
    <property type="entry name" value="HTH_ARAC"/>
    <property type="match status" value="1"/>
</dbReference>
<evidence type="ECO:0000256" key="1">
    <source>
        <dbReference type="ARBA" id="ARBA00023015"/>
    </source>
</evidence>
<reference evidence="5 6" key="1">
    <citation type="submission" date="2019-07" db="EMBL/GenBank/DDBJ databases">
        <title>Genome sequencing of lignin-degrading bacterial isolates.</title>
        <authorList>
            <person name="Gladden J."/>
        </authorList>
    </citation>
    <scope>NUCLEOTIDE SEQUENCE [LARGE SCALE GENOMIC DNA]</scope>
    <source>
        <strain evidence="5 6">J11</strain>
    </source>
</reference>
<evidence type="ECO:0000256" key="2">
    <source>
        <dbReference type="ARBA" id="ARBA00023125"/>
    </source>
</evidence>
<evidence type="ECO:0000313" key="6">
    <source>
        <dbReference type="Proteomes" id="UP000318141"/>
    </source>
</evidence>
<name>A0A562BA49_9BURK</name>
<dbReference type="PANTHER" id="PTHR43436:SF1">
    <property type="entry name" value="TRANSCRIPTIONAL REGULATORY PROTEIN"/>
    <property type="match status" value="1"/>
</dbReference>
<sequence>MDRQVTSAAMAHLSADDGAASMLDAARRELTARIDRLTAGIEGTLETAISGLSLHRVAQPGRPKPVMQQSAFSVIAQGSKQLLVGDEIYEYDPLHYLVSSVDLPVTGRVAVASPTQPYLGLRLVLEVDDIAALIRDEGLPAMRQAEPSRGLYVHRLNPAMLDAVLRLLALLDAPQDIPILAPMIKREIVYRLLTNGQGAQLRQIALKDSHTHRIARAIREIQRNFSQPLRVEALARDVHMSVSSFHHHFKSVTAHSPLQYQKQLRLQEARRLIWVGNHDVAMVAHQVGYESPSQFSREYSRLFGASPLRDKRRLLEEASSP</sequence>
<dbReference type="Gene3D" id="1.10.10.60">
    <property type="entry name" value="Homeodomain-like"/>
    <property type="match status" value="2"/>
</dbReference>
<dbReference type="Pfam" id="PF06719">
    <property type="entry name" value="AraC_N"/>
    <property type="match status" value="1"/>
</dbReference>